<protein>
    <submittedName>
        <fullName evidence="2">DUF2155 domain-containing protein</fullName>
    </submittedName>
</protein>
<proteinExistence type="predicted"/>
<organism evidence="2 3">
    <name type="scientific">Brytella acorum</name>
    <dbReference type="NCBI Taxonomy" id="2959299"/>
    <lineage>
        <taxon>Bacteria</taxon>
        <taxon>Pseudomonadati</taxon>
        <taxon>Pseudomonadota</taxon>
        <taxon>Alphaproteobacteria</taxon>
        <taxon>Acetobacterales</taxon>
        <taxon>Acetobacteraceae</taxon>
        <taxon>Brytella</taxon>
    </lineage>
</organism>
<sequence>MAGPVMYPAVTWQGRGAAVLRVLNRVDSRIELLTIPVDGEGRYGSLHIALHRCVDRPPTLPGDAAIQATMTDDSDPAVKFDGWMMAAEPALAVLQSPLYQVSVVSCGGDVRAPLVGPLPAAPQPRISTDTPTAQQTVSGDGEALTGEAGVIQLAPTPGAVQPLQAPPQSGRRQASSPSNETSSGPMMLAPSAEPSAPAGAGPLPLSPPSPPPDPARNGDRLPPPQPLQDP</sequence>
<gene>
    <name evidence="2" type="ORF">LMG32879_000306</name>
</gene>
<feature type="region of interest" description="Disordered" evidence="1">
    <location>
        <begin position="158"/>
        <end position="230"/>
    </location>
</feature>
<dbReference type="EMBL" id="CATKSH010000001">
    <property type="protein sequence ID" value="CAI9119491.1"/>
    <property type="molecule type" value="Genomic_DNA"/>
</dbReference>
<feature type="compositionally biased region" description="Polar residues" evidence="1">
    <location>
        <begin position="166"/>
        <end position="184"/>
    </location>
</feature>
<evidence type="ECO:0000256" key="1">
    <source>
        <dbReference type="SAM" id="MobiDB-lite"/>
    </source>
</evidence>
<name>A0AA35XWQ5_9PROT</name>
<feature type="compositionally biased region" description="Pro residues" evidence="1">
    <location>
        <begin position="204"/>
        <end position="214"/>
    </location>
</feature>
<feature type="region of interest" description="Disordered" evidence="1">
    <location>
        <begin position="120"/>
        <end position="140"/>
    </location>
</feature>
<accession>A0AA35XWQ5</accession>
<reference evidence="2" key="1">
    <citation type="submission" date="2023-03" db="EMBL/GenBank/DDBJ databases">
        <authorList>
            <person name="Cleenwerck I."/>
        </authorList>
    </citation>
    <scope>NUCLEOTIDE SEQUENCE</scope>
    <source>
        <strain evidence="2">LMG 32879</strain>
    </source>
</reference>
<dbReference type="RefSeq" id="WP_289842720.1">
    <property type="nucleotide sequence ID" value="NZ_CATKSH010000001.1"/>
</dbReference>
<feature type="compositionally biased region" description="Low complexity" evidence="1">
    <location>
        <begin position="185"/>
        <end position="203"/>
    </location>
</feature>
<dbReference type="AlphaFoldDB" id="A0AA35XWQ5"/>
<dbReference type="InterPro" id="IPR019225">
    <property type="entry name" value="DUF2155"/>
</dbReference>
<feature type="compositionally biased region" description="Pro residues" evidence="1">
    <location>
        <begin position="221"/>
        <end position="230"/>
    </location>
</feature>
<comment type="caution">
    <text evidence="2">The sequence shown here is derived from an EMBL/GenBank/DDBJ whole genome shotgun (WGS) entry which is preliminary data.</text>
</comment>
<evidence type="ECO:0000313" key="2">
    <source>
        <dbReference type="EMBL" id="CAI9119491.1"/>
    </source>
</evidence>
<dbReference type="Pfam" id="PF09923">
    <property type="entry name" value="DUF2155"/>
    <property type="match status" value="1"/>
</dbReference>
<dbReference type="Proteomes" id="UP001176960">
    <property type="component" value="Unassembled WGS sequence"/>
</dbReference>
<evidence type="ECO:0000313" key="3">
    <source>
        <dbReference type="Proteomes" id="UP001176960"/>
    </source>
</evidence>
<feature type="compositionally biased region" description="Polar residues" evidence="1">
    <location>
        <begin position="125"/>
        <end position="138"/>
    </location>
</feature>
<keyword evidence="3" id="KW-1185">Reference proteome</keyword>